<evidence type="ECO:0000313" key="2">
    <source>
        <dbReference type="Proteomes" id="UP001153365"/>
    </source>
</evidence>
<sequence length="140" mass="15835">MLEEREKKATREKIYIPPQTYASEADPIDTLGLGSSDSPVRPERAVMLRKLSKKDPTDQADEIISSEKRSGDDWDGIIAALSLKLFNQLLDLDEFSRGTEPLNPVILLAIDLGSDDLMDYVEETFQYLFSLIKLRIDQSD</sequence>
<name>A0AAV0ALD5_PHAPC</name>
<reference evidence="1" key="1">
    <citation type="submission" date="2022-06" db="EMBL/GenBank/DDBJ databases">
        <authorList>
            <consortium name="SYNGENTA / RWTH Aachen University"/>
        </authorList>
    </citation>
    <scope>NUCLEOTIDE SEQUENCE</scope>
</reference>
<organism evidence="1 2">
    <name type="scientific">Phakopsora pachyrhizi</name>
    <name type="common">Asian soybean rust disease fungus</name>
    <dbReference type="NCBI Taxonomy" id="170000"/>
    <lineage>
        <taxon>Eukaryota</taxon>
        <taxon>Fungi</taxon>
        <taxon>Dikarya</taxon>
        <taxon>Basidiomycota</taxon>
        <taxon>Pucciniomycotina</taxon>
        <taxon>Pucciniomycetes</taxon>
        <taxon>Pucciniales</taxon>
        <taxon>Phakopsoraceae</taxon>
        <taxon>Phakopsora</taxon>
    </lineage>
</organism>
<dbReference type="Proteomes" id="UP001153365">
    <property type="component" value="Unassembled WGS sequence"/>
</dbReference>
<evidence type="ECO:0000313" key="1">
    <source>
        <dbReference type="EMBL" id="CAH7668902.1"/>
    </source>
</evidence>
<keyword evidence="2" id="KW-1185">Reference proteome</keyword>
<accession>A0AAV0ALD5</accession>
<comment type="caution">
    <text evidence="1">The sequence shown here is derived from an EMBL/GenBank/DDBJ whole genome shotgun (WGS) entry which is preliminary data.</text>
</comment>
<proteinExistence type="predicted"/>
<dbReference type="EMBL" id="CALTRL010000617">
    <property type="protein sequence ID" value="CAH7668902.1"/>
    <property type="molecule type" value="Genomic_DNA"/>
</dbReference>
<gene>
    <name evidence="1" type="ORF">PPACK8108_LOCUS3473</name>
</gene>
<dbReference type="AlphaFoldDB" id="A0AAV0ALD5"/>
<protein>
    <submittedName>
        <fullName evidence="1">Uncharacterized protein</fullName>
    </submittedName>
</protein>